<feature type="transmembrane region" description="Helical" evidence="2">
    <location>
        <begin position="106"/>
        <end position="122"/>
    </location>
</feature>
<dbReference type="Proteomes" id="UP000326939">
    <property type="component" value="Chromosome 3"/>
</dbReference>
<accession>A0A5N5NBP2</accession>
<gene>
    <name evidence="3" type="ORF">DKX38_004107</name>
</gene>
<organism evidence="3 4">
    <name type="scientific">Salix brachista</name>
    <dbReference type="NCBI Taxonomy" id="2182728"/>
    <lineage>
        <taxon>Eukaryota</taxon>
        <taxon>Viridiplantae</taxon>
        <taxon>Streptophyta</taxon>
        <taxon>Embryophyta</taxon>
        <taxon>Tracheophyta</taxon>
        <taxon>Spermatophyta</taxon>
        <taxon>Magnoliopsida</taxon>
        <taxon>eudicotyledons</taxon>
        <taxon>Gunneridae</taxon>
        <taxon>Pentapetalae</taxon>
        <taxon>rosids</taxon>
        <taxon>fabids</taxon>
        <taxon>Malpighiales</taxon>
        <taxon>Salicaceae</taxon>
        <taxon>Saliceae</taxon>
        <taxon>Salix</taxon>
    </lineage>
</organism>
<sequence>MVGKASPLNNEAFAIDDHVAIPWTTLDHLQLNYLPGTAVTRHVSKIYRSNTALMSLVTSHVTVKEKHMIPLLSDPNWTSTSNLKEEEISQHNKEETTNKMKSHCRALAALVLILSLLFSAWLNKAQAEDRSMAPPSTTSVSSKASTSQASKDLQANKNPFKKIGSSFRRIPPSNSNPTQNKCKPSLGDGKNHKLEDSEPLHH</sequence>
<dbReference type="EMBL" id="VDCV01000003">
    <property type="protein sequence ID" value="KAB5564053.1"/>
    <property type="molecule type" value="Genomic_DNA"/>
</dbReference>
<proteinExistence type="predicted"/>
<feature type="region of interest" description="Disordered" evidence="1">
    <location>
        <begin position="130"/>
        <end position="202"/>
    </location>
</feature>
<keyword evidence="2" id="KW-0472">Membrane</keyword>
<keyword evidence="4" id="KW-1185">Reference proteome</keyword>
<comment type="caution">
    <text evidence="3">The sequence shown here is derived from an EMBL/GenBank/DDBJ whole genome shotgun (WGS) entry which is preliminary data.</text>
</comment>
<name>A0A5N5NBP2_9ROSI</name>
<protein>
    <submittedName>
        <fullName evidence="3">Uncharacterized protein</fullName>
    </submittedName>
</protein>
<evidence type="ECO:0000256" key="1">
    <source>
        <dbReference type="SAM" id="MobiDB-lite"/>
    </source>
</evidence>
<evidence type="ECO:0000256" key="2">
    <source>
        <dbReference type="SAM" id="Phobius"/>
    </source>
</evidence>
<feature type="compositionally biased region" description="Basic and acidic residues" evidence="1">
    <location>
        <begin position="189"/>
        <end position="202"/>
    </location>
</feature>
<keyword evidence="2" id="KW-1133">Transmembrane helix</keyword>
<keyword evidence="2" id="KW-0812">Transmembrane</keyword>
<feature type="compositionally biased region" description="Polar residues" evidence="1">
    <location>
        <begin position="172"/>
        <end position="182"/>
    </location>
</feature>
<dbReference type="AlphaFoldDB" id="A0A5N5NBP2"/>
<evidence type="ECO:0000313" key="4">
    <source>
        <dbReference type="Proteomes" id="UP000326939"/>
    </source>
</evidence>
<evidence type="ECO:0000313" key="3">
    <source>
        <dbReference type="EMBL" id="KAB5564053.1"/>
    </source>
</evidence>
<reference evidence="4" key="1">
    <citation type="journal article" date="2019" name="Gigascience">
        <title>De novo genome assembly of the endangered Acer yangbiense, a plant species with extremely small populations endemic to Yunnan Province, China.</title>
        <authorList>
            <person name="Yang J."/>
            <person name="Wariss H.M."/>
            <person name="Tao L."/>
            <person name="Zhang R."/>
            <person name="Yun Q."/>
            <person name="Hollingsworth P."/>
            <person name="Dao Z."/>
            <person name="Luo G."/>
            <person name="Guo H."/>
            <person name="Ma Y."/>
            <person name="Sun W."/>
        </authorList>
    </citation>
    <scope>NUCLEOTIDE SEQUENCE [LARGE SCALE GENOMIC DNA]</scope>
    <source>
        <strain evidence="4">cv. br00</strain>
    </source>
</reference>
<feature type="compositionally biased region" description="Low complexity" evidence="1">
    <location>
        <begin position="133"/>
        <end position="151"/>
    </location>
</feature>